<keyword evidence="2" id="KW-1185">Reference proteome</keyword>
<organism evidence="1 2">
    <name type="scientific">Spirosoma foliorum</name>
    <dbReference type="NCBI Taxonomy" id="2710596"/>
    <lineage>
        <taxon>Bacteria</taxon>
        <taxon>Pseudomonadati</taxon>
        <taxon>Bacteroidota</taxon>
        <taxon>Cytophagia</taxon>
        <taxon>Cytophagales</taxon>
        <taxon>Cytophagaceae</taxon>
        <taxon>Spirosoma</taxon>
    </lineage>
</organism>
<dbReference type="InterPro" id="IPR009351">
    <property type="entry name" value="AlkZ-like"/>
</dbReference>
<name>A0A7G5GNW5_9BACT</name>
<dbReference type="PANTHER" id="PTHR38479">
    <property type="entry name" value="LMO0824 PROTEIN"/>
    <property type="match status" value="1"/>
</dbReference>
<dbReference type="EMBL" id="CP059732">
    <property type="protein sequence ID" value="QMW00557.1"/>
    <property type="molecule type" value="Genomic_DNA"/>
</dbReference>
<evidence type="ECO:0000313" key="1">
    <source>
        <dbReference type="EMBL" id="QMW00557.1"/>
    </source>
</evidence>
<dbReference type="Proteomes" id="UP000515369">
    <property type="component" value="Chromosome"/>
</dbReference>
<protein>
    <submittedName>
        <fullName evidence="1">AlkZ family DNA glycosylase</fullName>
    </submittedName>
</protein>
<dbReference type="AlphaFoldDB" id="A0A7G5GNW5"/>
<dbReference type="RefSeq" id="WP_182457672.1">
    <property type="nucleotide sequence ID" value="NZ_CP059732.1"/>
</dbReference>
<accession>A0A7G5GNW5</accession>
<dbReference type="PANTHER" id="PTHR38479:SF2">
    <property type="entry name" value="WINGED HELIX DNA-BINDING DOMAIN-CONTAINING PROTEIN"/>
    <property type="match status" value="1"/>
</dbReference>
<sequence length="353" mass="39608">MSDLQLTQLRLVNQQLVQPMFTKPSDLVAWFGAVQAQDYAASKWALGLRLPNTTDAAIEQAIADKSIIRTWAFRGTLHLIAADDLRWMLALVRHRLESISRSYYRKLELNEAIFAKSHAAMVRVLEGGQQLTRPELKLALSQAGILTHDLRLNFLMNNAAYDGLICCGNRRGKEFTFTLLNEWSPGVKQLERDEALATLTIRYFTSHGPATLPDFVWWSGLTITEAREGLELAKSALVTKTLNGQTYWMAPAISNPNIILPTVHLLPSFDEYLVAYKDRSAALGPLDFSQIVSAGNGIFSPVIVVDGRVVGTWKRTIKKDTVTIDTHLFFTLSDEQQQAIALASRQYRDFLEL</sequence>
<evidence type="ECO:0000313" key="2">
    <source>
        <dbReference type="Proteomes" id="UP000515369"/>
    </source>
</evidence>
<dbReference type="KEGG" id="sfol:H3H32_21430"/>
<reference evidence="1 2" key="1">
    <citation type="submission" date="2020-07" db="EMBL/GenBank/DDBJ databases">
        <title>Spirosoma foliorum sp. nov., isolated from the leaves on the Nejang mountain Korea, Republic of.</title>
        <authorList>
            <person name="Ho H."/>
            <person name="Lee Y.-J."/>
            <person name="Nurcahyanto D.-A."/>
            <person name="Kim S.-G."/>
        </authorList>
    </citation>
    <scope>NUCLEOTIDE SEQUENCE [LARGE SCALE GENOMIC DNA]</scope>
    <source>
        <strain evidence="1 2">PL0136</strain>
    </source>
</reference>
<proteinExistence type="predicted"/>
<dbReference type="Pfam" id="PF06224">
    <property type="entry name" value="AlkZ-like"/>
    <property type="match status" value="1"/>
</dbReference>
<gene>
    <name evidence="1" type="ORF">H3H32_21430</name>
</gene>